<feature type="region of interest" description="Disordered" evidence="1">
    <location>
        <begin position="55"/>
        <end position="77"/>
    </location>
</feature>
<keyword evidence="3" id="KW-1185">Reference proteome</keyword>
<feature type="compositionally biased region" description="Polar residues" evidence="1">
    <location>
        <begin position="110"/>
        <end position="132"/>
    </location>
</feature>
<organism evidence="2 3">
    <name type="scientific">Cercospora kikuchii</name>
    <dbReference type="NCBI Taxonomy" id="84275"/>
    <lineage>
        <taxon>Eukaryota</taxon>
        <taxon>Fungi</taxon>
        <taxon>Dikarya</taxon>
        <taxon>Ascomycota</taxon>
        <taxon>Pezizomycotina</taxon>
        <taxon>Dothideomycetes</taxon>
        <taxon>Dothideomycetidae</taxon>
        <taxon>Mycosphaerellales</taxon>
        <taxon>Mycosphaerellaceae</taxon>
        <taxon>Cercospora</taxon>
    </lineage>
</organism>
<gene>
    <name evidence="2" type="ORF">CKM354_000012300</name>
</gene>
<dbReference type="Proteomes" id="UP000825890">
    <property type="component" value="Unassembled WGS sequence"/>
</dbReference>
<dbReference type="OrthoDB" id="10468493at2759"/>
<dbReference type="AlphaFoldDB" id="A0A9P3C3B3"/>
<evidence type="ECO:0000313" key="3">
    <source>
        <dbReference type="Proteomes" id="UP000825890"/>
    </source>
</evidence>
<dbReference type="GeneID" id="68285698"/>
<protein>
    <submittedName>
        <fullName evidence="2">Uncharacterized protein</fullName>
    </submittedName>
</protein>
<dbReference type="RefSeq" id="XP_044651141.1">
    <property type="nucleotide sequence ID" value="XM_044795206.1"/>
</dbReference>
<name>A0A9P3C3B3_9PEZI</name>
<feature type="region of interest" description="Disordered" evidence="1">
    <location>
        <begin position="110"/>
        <end position="134"/>
    </location>
</feature>
<sequence length="280" mass="31561">MQTPGEILEMLRAIGLEGEELEMQEHLWNEARRPSTQSNDRQRPVASLATGQALGLSQSVSERNGTRPGIGLQEAGQRRQVQSLSEPAATISNLHSTGMASHILGDTVEEQSNQQPSVAGGQTTTNGDQSGQRVEPNSVLTHVEISALYTQLGMSRSQIFVCDSAAMDRLMHRLQPEQDAQPEWYTEITDRDVLYSFKLSDAMFRLYRISFDTPSWSARLPSDQERKDLLESLFDHHYEWKSKIDSYLRRVAPNLLDGGVRRLMQEEAGNPLEERPFKCF</sequence>
<accession>A0A9P3C3B3</accession>
<comment type="caution">
    <text evidence="2">The sequence shown here is derived from an EMBL/GenBank/DDBJ whole genome shotgun (WGS) entry which is preliminary data.</text>
</comment>
<evidence type="ECO:0000313" key="2">
    <source>
        <dbReference type="EMBL" id="GIZ36654.1"/>
    </source>
</evidence>
<reference evidence="2 3" key="1">
    <citation type="submission" date="2021-01" db="EMBL/GenBank/DDBJ databases">
        <title>Cercospora kikuchii MAFF 305040 whole genome shotgun sequence.</title>
        <authorList>
            <person name="Kashiwa T."/>
            <person name="Suzuki T."/>
        </authorList>
    </citation>
    <scope>NUCLEOTIDE SEQUENCE [LARGE SCALE GENOMIC DNA]</scope>
    <source>
        <strain evidence="2 3">MAFF 305040</strain>
    </source>
</reference>
<evidence type="ECO:0000256" key="1">
    <source>
        <dbReference type="SAM" id="MobiDB-lite"/>
    </source>
</evidence>
<dbReference type="EMBL" id="BOLY01000001">
    <property type="protein sequence ID" value="GIZ36654.1"/>
    <property type="molecule type" value="Genomic_DNA"/>
</dbReference>
<proteinExistence type="predicted"/>